<comment type="caution">
    <text evidence="1">The sequence shown here is derived from an EMBL/GenBank/DDBJ whole genome shotgun (WGS) entry which is preliminary data.</text>
</comment>
<sequence>MTVSIHNPDQYMASLRQIIAQGRKRIGLLVGAGAPAGTFPPGSSQPLIPAVAGLTEMILAALKETYGNTLASLIAEIENPNIESILSRVRSLAGVIGKAKVHDLDGDGYRKLSEAICEQIGLIVNKPLYDGLSPYTEFVTWISGTGREHPIEIFTTNYDLLFEQALERAHVPYFDGFSGANEPFFDPSSVASNDLPPRWTRLWKLHGSLGWASNTKGEVVRTGRGTATHLIFPEHLKYDQTQKAPYAALFDRLRAFLMTPDTLLIATGFSFADAHISARIDECLSANPSASVFAFQFKPLDQEVHARDIAARRANMSLYSPDKAMINGIAAPWMPGDLPTRDWSAIRATYWGSDVKGGPAQFQLGRFDRLARFFASARAAQHFPTAPPPTESTIVVPAPILVPADAASVASAAAPANGAT</sequence>
<dbReference type="Proteomes" id="UP001558850">
    <property type="component" value="Unassembled WGS sequence"/>
</dbReference>
<accession>A0ACC6UA35</accession>
<gene>
    <name evidence="1" type="ORF">AB4Y32_32015</name>
</gene>
<evidence type="ECO:0000313" key="1">
    <source>
        <dbReference type="EMBL" id="MEX3936357.1"/>
    </source>
</evidence>
<dbReference type="EMBL" id="JBFRCH010000030">
    <property type="protein sequence ID" value="MEX3936357.1"/>
    <property type="molecule type" value="Genomic_DNA"/>
</dbReference>
<reference evidence="1" key="1">
    <citation type="submission" date="2024-07" db="EMBL/GenBank/DDBJ databases">
        <title>A survey of Mimosa microsymbionts across Brazilian biomes reveals a high diversity of Paraburkholderia nodulating endemic species, but also that Cupriavidus is common as a symbiont of widespread species.</title>
        <authorList>
            <person name="Rouws L."/>
            <person name="Barauna A."/>
            <person name="Beukes C."/>
            <person name="Rouws J.R.C."/>
            <person name="De Faria S.M."/>
            <person name="Gross E."/>
            <person name="Bueno Dos Reis Junior F."/>
            <person name="Simon M.F."/>
            <person name="Maluk M."/>
            <person name="Odee D.W."/>
            <person name="Kenicer G."/>
            <person name="Young J.P.W."/>
            <person name="Reis V.M."/>
            <person name="Zilli J."/>
            <person name="James E.K."/>
        </authorList>
    </citation>
    <scope>NUCLEOTIDE SEQUENCE</scope>
    <source>
        <strain evidence="1">EG181B</strain>
    </source>
</reference>
<protein>
    <submittedName>
        <fullName evidence="1">SIR2 family protein</fullName>
    </submittedName>
</protein>
<proteinExistence type="predicted"/>
<name>A0ACC6UA35_9BURK</name>
<keyword evidence="2" id="KW-1185">Reference proteome</keyword>
<evidence type="ECO:0000313" key="2">
    <source>
        <dbReference type="Proteomes" id="UP001558850"/>
    </source>
</evidence>
<organism evidence="1 2">
    <name type="scientific">Paraburkholderia phymatum</name>
    <dbReference type="NCBI Taxonomy" id="148447"/>
    <lineage>
        <taxon>Bacteria</taxon>
        <taxon>Pseudomonadati</taxon>
        <taxon>Pseudomonadota</taxon>
        <taxon>Betaproteobacteria</taxon>
        <taxon>Burkholderiales</taxon>
        <taxon>Burkholderiaceae</taxon>
        <taxon>Paraburkholderia</taxon>
    </lineage>
</organism>